<sequence>MFGKPAATTASHFPKLDIAVGTRGVWETPMLMQTYSVLELDIMNDRPVKPNPVPIVLPSPPPTASIPSTTCKHSRCSLRSRVTPSQDGFTYYSPENGGFVAVPSQATISSASLLNVQQEPPLQFLMYSSHNGQFSQAQFQSAPNQVLPTPPYTQFAAPTVKDTSDATGTKEKTSNTTSARPPARTQPAQRSPART</sequence>
<protein>
    <submittedName>
        <fullName evidence="2">Uncharacterized protein</fullName>
    </submittedName>
</protein>
<feature type="compositionally biased region" description="Polar residues" evidence="1">
    <location>
        <begin position="136"/>
        <end position="147"/>
    </location>
</feature>
<feature type="compositionally biased region" description="Polar residues" evidence="1">
    <location>
        <begin position="186"/>
        <end position="195"/>
    </location>
</feature>
<evidence type="ECO:0000313" key="2">
    <source>
        <dbReference type="EMBL" id="OBZ76637.1"/>
    </source>
</evidence>
<dbReference type="Proteomes" id="UP000092993">
    <property type="component" value="Unassembled WGS sequence"/>
</dbReference>
<comment type="caution">
    <text evidence="2">The sequence shown here is derived from an EMBL/GenBank/DDBJ whole genome shotgun (WGS) entry which is preliminary data.</text>
</comment>
<evidence type="ECO:0000256" key="1">
    <source>
        <dbReference type="SAM" id="MobiDB-lite"/>
    </source>
</evidence>
<feature type="region of interest" description="Disordered" evidence="1">
    <location>
        <begin position="136"/>
        <end position="195"/>
    </location>
</feature>
<reference evidence="2 3" key="1">
    <citation type="submission" date="2016-03" db="EMBL/GenBank/DDBJ databases">
        <title>Whole genome sequencing of Grifola frondosa 9006-11.</title>
        <authorList>
            <person name="Min B."/>
            <person name="Park H."/>
            <person name="Kim J.-G."/>
            <person name="Cho H."/>
            <person name="Oh Y.-L."/>
            <person name="Kong W.-S."/>
            <person name="Choi I.-G."/>
        </authorList>
    </citation>
    <scope>NUCLEOTIDE SEQUENCE [LARGE SCALE GENOMIC DNA]</scope>
    <source>
        <strain evidence="2 3">9006-11</strain>
    </source>
</reference>
<dbReference type="AlphaFoldDB" id="A0A1C7MJ38"/>
<keyword evidence="3" id="KW-1185">Reference proteome</keyword>
<evidence type="ECO:0000313" key="3">
    <source>
        <dbReference type="Proteomes" id="UP000092993"/>
    </source>
</evidence>
<gene>
    <name evidence="2" type="ORF">A0H81_03092</name>
</gene>
<organism evidence="2 3">
    <name type="scientific">Grifola frondosa</name>
    <name type="common">Maitake</name>
    <name type="synonym">Polyporus frondosus</name>
    <dbReference type="NCBI Taxonomy" id="5627"/>
    <lineage>
        <taxon>Eukaryota</taxon>
        <taxon>Fungi</taxon>
        <taxon>Dikarya</taxon>
        <taxon>Basidiomycota</taxon>
        <taxon>Agaricomycotina</taxon>
        <taxon>Agaricomycetes</taxon>
        <taxon>Polyporales</taxon>
        <taxon>Grifolaceae</taxon>
        <taxon>Grifola</taxon>
    </lineage>
</organism>
<accession>A0A1C7MJ38</accession>
<proteinExistence type="predicted"/>
<feature type="compositionally biased region" description="Basic and acidic residues" evidence="1">
    <location>
        <begin position="162"/>
        <end position="173"/>
    </location>
</feature>
<dbReference type="EMBL" id="LUGG01000003">
    <property type="protein sequence ID" value="OBZ76637.1"/>
    <property type="molecule type" value="Genomic_DNA"/>
</dbReference>
<name>A0A1C7MJ38_GRIFR</name>